<keyword evidence="2" id="KW-0472">Membrane</keyword>
<feature type="compositionally biased region" description="Basic and acidic residues" evidence="1">
    <location>
        <begin position="262"/>
        <end position="289"/>
    </location>
</feature>
<sequence length="503" mass="53815">MDQQVSLPTAGPAARRGGLVPFLLRLHFYAGVLVGPFLLIATLTGGLYAISPTLEQFVHRDQLRSGSTGPMLPVAEQIRAAMAVRSDLPVTAVRPATEPGETTRVLFDDPALGPSERHAVFIDPVTAAPRGELTVYGNSSALPVRTWIDRLHRDLHLGEPGRVYSELAASWLWVVALAGVVLWVNRFRRRRGDGARLLTIDRTSSGRSRTLNWHGAVGIWIAVGLLFLSATGLSWSHFAGDNIAELRTALHWTTPTVSKSLPADRDAQHTHPDPHGDHHFGAAAERGEADPADPPFTQVDRVLAAARAAGVGGKVEVSIPADRATAFTVTQTRQPWVLSNNAVAVDGTTGAITDVSWFADWPLAAKLTAWGIQLHMGLLFGPANQVVLLGLAVALATVIVRGYLLWWRRRPTRGDGPAGRPPRRGVLRRLPVTGVLLVVAAAVLVGWSLPVLGVSLLAFVVVDVLVGWWQRRRGAVGASVGEGPGLDDLAGDGDRAGQQQARG</sequence>
<feature type="transmembrane region" description="Helical" evidence="2">
    <location>
        <begin position="163"/>
        <end position="184"/>
    </location>
</feature>
<feature type="transmembrane region" description="Helical" evidence="2">
    <location>
        <begin position="26"/>
        <end position="50"/>
    </location>
</feature>
<dbReference type="Proteomes" id="UP000006265">
    <property type="component" value="Unassembled WGS sequence"/>
</dbReference>
<dbReference type="STRING" id="1122247.GCA_000379865_04479"/>
<feature type="transmembrane region" description="Helical" evidence="2">
    <location>
        <begin position="211"/>
        <end position="230"/>
    </location>
</feature>
<dbReference type="Pfam" id="PF03929">
    <property type="entry name" value="PepSY_TM"/>
    <property type="match status" value="1"/>
</dbReference>
<keyword evidence="2" id="KW-0812">Transmembrane</keyword>
<evidence type="ECO:0000313" key="3">
    <source>
        <dbReference type="EMBL" id="EKF24607.1"/>
    </source>
</evidence>
<name>K5BG97_MYCHD</name>
<protein>
    <submittedName>
        <fullName evidence="3">PepSY-associated TM helix family protein</fullName>
    </submittedName>
</protein>
<dbReference type="EMBL" id="AMRA01000037">
    <property type="protein sequence ID" value="EKF24607.1"/>
    <property type="molecule type" value="Genomic_DNA"/>
</dbReference>
<gene>
    <name evidence="3" type="ORF">C731_1386</name>
</gene>
<evidence type="ECO:0000313" key="4">
    <source>
        <dbReference type="Proteomes" id="UP000006265"/>
    </source>
</evidence>
<proteinExistence type="predicted"/>
<dbReference type="RefSeq" id="WP_005625945.1">
    <property type="nucleotide sequence ID" value="NZ_AMRA01000037.1"/>
</dbReference>
<reference evidence="3 4" key="1">
    <citation type="journal article" date="2012" name="J. Bacteriol.">
        <title>Genome sequence of Mycobacterium hassiacum DSM 44199, a rare source of heat-stable mycobacterial proteins.</title>
        <authorList>
            <person name="Tiago I."/>
            <person name="Maranha A."/>
            <person name="Mendes V."/>
            <person name="Alarico S."/>
            <person name="Moynihan P.J."/>
            <person name="Clarke A.J."/>
            <person name="Macedo-Ribeiro S."/>
            <person name="Pereira P.J."/>
            <person name="Empadinhas N."/>
        </authorList>
    </citation>
    <scope>NUCLEOTIDE SEQUENCE [LARGE SCALE GENOMIC DNA]</scope>
    <source>
        <strain evidence="4">DSM 44199 / CIP 105218 / JCM 12690 / 3849</strain>
    </source>
</reference>
<dbReference type="PANTHER" id="PTHR34219:SF1">
    <property type="entry name" value="PEPSY DOMAIN-CONTAINING PROTEIN"/>
    <property type="match status" value="1"/>
</dbReference>
<evidence type="ECO:0000256" key="2">
    <source>
        <dbReference type="SAM" id="Phobius"/>
    </source>
</evidence>
<feature type="transmembrane region" description="Helical" evidence="2">
    <location>
        <begin position="426"/>
        <end position="445"/>
    </location>
</feature>
<feature type="region of interest" description="Disordered" evidence="1">
    <location>
        <begin position="482"/>
        <end position="503"/>
    </location>
</feature>
<dbReference type="eggNOG" id="COG3182">
    <property type="taxonomic scope" value="Bacteria"/>
</dbReference>
<dbReference type="AlphaFoldDB" id="K5BG97"/>
<feature type="transmembrane region" description="Helical" evidence="2">
    <location>
        <begin position="386"/>
        <end position="406"/>
    </location>
</feature>
<accession>K5BG97</accession>
<dbReference type="OrthoDB" id="9791166at2"/>
<dbReference type="PATRIC" id="fig|1122247.3.peg.1332"/>
<evidence type="ECO:0000256" key="1">
    <source>
        <dbReference type="SAM" id="MobiDB-lite"/>
    </source>
</evidence>
<dbReference type="InterPro" id="IPR005625">
    <property type="entry name" value="PepSY-ass_TM"/>
</dbReference>
<keyword evidence="2" id="KW-1133">Transmembrane helix</keyword>
<feature type="transmembrane region" description="Helical" evidence="2">
    <location>
        <begin position="451"/>
        <end position="469"/>
    </location>
</feature>
<dbReference type="PANTHER" id="PTHR34219">
    <property type="entry name" value="IRON-REGULATED INNER MEMBRANE PROTEIN-RELATED"/>
    <property type="match status" value="1"/>
</dbReference>
<keyword evidence="4" id="KW-1185">Reference proteome</keyword>
<organism evidence="3 4">
    <name type="scientific">Mycolicibacterium hassiacum (strain DSM 44199 / CIP 105218 / JCM 12690 / 3849)</name>
    <name type="common">Mycobacterium hassiacum</name>
    <dbReference type="NCBI Taxonomy" id="1122247"/>
    <lineage>
        <taxon>Bacteria</taxon>
        <taxon>Bacillati</taxon>
        <taxon>Actinomycetota</taxon>
        <taxon>Actinomycetes</taxon>
        <taxon>Mycobacteriales</taxon>
        <taxon>Mycobacteriaceae</taxon>
        <taxon>Mycolicibacterium</taxon>
    </lineage>
</organism>
<comment type="caution">
    <text evidence="3">The sequence shown here is derived from an EMBL/GenBank/DDBJ whole genome shotgun (WGS) entry which is preliminary data.</text>
</comment>
<feature type="region of interest" description="Disordered" evidence="1">
    <location>
        <begin position="259"/>
        <end position="295"/>
    </location>
</feature>